<dbReference type="Gene3D" id="6.10.250.1450">
    <property type="match status" value="1"/>
</dbReference>
<dbReference type="SUPFAM" id="SSF140490">
    <property type="entry name" value="Nqo1C-terminal domain-like"/>
    <property type="match status" value="1"/>
</dbReference>
<feature type="domain" description="4Fe-4S ferredoxin-type" evidence="6">
    <location>
        <begin position="530"/>
        <end position="559"/>
    </location>
</feature>
<feature type="domain" description="4Fe-4S ferredoxin-type" evidence="6">
    <location>
        <begin position="560"/>
        <end position="584"/>
    </location>
</feature>
<dbReference type="InterPro" id="IPR037207">
    <property type="entry name" value="Nuop51_4Fe4S-bd_sf"/>
</dbReference>
<dbReference type="Gene3D" id="3.40.50.11540">
    <property type="entry name" value="NADH-ubiquinone oxidoreductase 51kDa subunit"/>
    <property type="match status" value="1"/>
</dbReference>
<dbReference type="SMART" id="SM00928">
    <property type="entry name" value="NADH_4Fe-4S"/>
    <property type="match status" value="1"/>
</dbReference>
<dbReference type="STRING" id="1499967.U27_05776"/>
<keyword evidence="3" id="KW-0479">Metal-binding</keyword>
<dbReference type="InterPro" id="IPR017900">
    <property type="entry name" value="4Fe4S_Fe_S_CS"/>
</dbReference>
<dbReference type="GO" id="GO:0051539">
    <property type="term" value="F:4 iron, 4 sulfur cluster binding"/>
    <property type="evidence" value="ECO:0007669"/>
    <property type="project" value="UniProtKB-KW"/>
</dbReference>
<dbReference type="Pfam" id="PF13237">
    <property type="entry name" value="Fer4_10"/>
    <property type="match status" value="1"/>
</dbReference>
<evidence type="ECO:0000256" key="5">
    <source>
        <dbReference type="ARBA" id="ARBA00023014"/>
    </source>
</evidence>
<dbReference type="PROSITE" id="PS00198">
    <property type="entry name" value="4FE4S_FER_1"/>
    <property type="match status" value="1"/>
</dbReference>
<dbReference type="PROSITE" id="PS00645">
    <property type="entry name" value="COMPLEX1_51K_2"/>
    <property type="match status" value="1"/>
</dbReference>
<dbReference type="Gene3D" id="1.20.1440.230">
    <property type="entry name" value="NADH-ubiquinone oxidoreductase 51kDa subunit, iron-sulphur binding domain"/>
    <property type="match status" value="1"/>
</dbReference>
<dbReference type="PANTHER" id="PTHR43578">
    <property type="entry name" value="NADH-QUINONE OXIDOREDUCTASE SUBUNIT F"/>
    <property type="match status" value="1"/>
</dbReference>
<dbReference type="SUPFAM" id="SSF142019">
    <property type="entry name" value="Nqo1 FMN-binding domain-like"/>
    <property type="match status" value="1"/>
</dbReference>
<dbReference type="InterPro" id="IPR001949">
    <property type="entry name" value="NADH-UbQ_OxRdtase_51kDa_CS"/>
</dbReference>
<dbReference type="GO" id="GO:0008137">
    <property type="term" value="F:NADH dehydrogenase (ubiquinone) activity"/>
    <property type="evidence" value="ECO:0007669"/>
    <property type="project" value="InterPro"/>
</dbReference>
<dbReference type="SUPFAM" id="SSF54862">
    <property type="entry name" value="4Fe-4S ferredoxins"/>
    <property type="match status" value="1"/>
</dbReference>
<dbReference type="Pfam" id="PF01512">
    <property type="entry name" value="Complex1_51K"/>
    <property type="match status" value="1"/>
</dbReference>
<dbReference type="AlphaFoldDB" id="A0A081C2J6"/>
<keyword evidence="2" id="KW-0004">4Fe-4S</keyword>
<organism evidence="7">
    <name type="scientific">Vecturithrix granuli</name>
    <dbReference type="NCBI Taxonomy" id="1499967"/>
    <lineage>
        <taxon>Bacteria</taxon>
        <taxon>Candidatus Moduliflexota</taxon>
        <taxon>Candidatus Vecturitrichia</taxon>
        <taxon>Candidatus Vecturitrichales</taxon>
        <taxon>Candidatus Vecturitrichaceae</taxon>
        <taxon>Candidatus Vecturithrix</taxon>
    </lineage>
</organism>
<dbReference type="HOGENOM" id="CLU_014881_3_2_0"/>
<protein>
    <submittedName>
        <fullName evidence="7">NAD(P)H-quinone oxidoreductase 51 kDa subunit</fullName>
    </submittedName>
</protein>
<gene>
    <name evidence="7" type="ORF">U27_05776</name>
</gene>
<evidence type="ECO:0000256" key="4">
    <source>
        <dbReference type="ARBA" id="ARBA00023004"/>
    </source>
</evidence>
<dbReference type="GO" id="GO:0046872">
    <property type="term" value="F:metal ion binding"/>
    <property type="evidence" value="ECO:0007669"/>
    <property type="project" value="UniProtKB-KW"/>
</dbReference>
<dbReference type="FunFam" id="3.40.50.11540:FF:000001">
    <property type="entry name" value="NADH dehydrogenase [ubiquinone] flavoprotein 1, mitochondrial"/>
    <property type="match status" value="1"/>
</dbReference>
<dbReference type="CDD" id="cd02980">
    <property type="entry name" value="TRX_Fd_family"/>
    <property type="match status" value="1"/>
</dbReference>
<evidence type="ECO:0000256" key="3">
    <source>
        <dbReference type="ARBA" id="ARBA00022723"/>
    </source>
</evidence>
<dbReference type="Pfam" id="PF10589">
    <property type="entry name" value="NADH_4Fe-4S"/>
    <property type="match status" value="1"/>
</dbReference>
<dbReference type="InterPro" id="IPR017896">
    <property type="entry name" value="4Fe4S_Fe-S-bd"/>
</dbReference>
<dbReference type="InterPro" id="IPR036249">
    <property type="entry name" value="Thioredoxin-like_sf"/>
</dbReference>
<dbReference type="Gene3D" id="3.40.30.10">
    <property type="entry name" value="Glutaredoxin"/>
    <property type="match status" value="1"/>
</dbReference>
<reference evidence="7" key="1">
    <citation type="journal article" date="2015" name="PeerJ">
        <title>First genomic representation of candidate bacterial phylum KSB3 points to enhanced environmental sensing as a trigger of wastewater bulking.</title>
        <authorList>
            <person name="Sekiguchi Y."/>
            <person name="Ohashi A."/>
            <person name="Parks D.H."/>
            <person name="Yamauchi T."/>
            <person name="Tyson G.W."/>
            <person name="Hugenholtz P."/>
        </authorList>
    </citation>
    <scope>NUCLEOTIDE SEQUENCE [LARGE SCALE GENOMIC DNA]</scope>
</reference>
<dbReference type="FunFam" id="1.20.1440.230:FF:000001">
    <property type="entry name" value="Mitochondrial NADH dehydrogenase flavoprotein 1"/>
    <property type="match status" value="1"/>
</dbReference>
<comment type="similarity">
    <text evidence="1">Belongs to the complex I 51 kDa subunit family.</text>
</comment>
<dbReference type="InterPro" id="IPR019575">
    <property type="entry name" value="Nuop51_4Fe4S-bd"/>
</dbReference>
<evidence type="ECO:0000313" key="8">
    <source>
        <dbReference type="Proteomes" id="UP000030661"/>
    </source>
</evidence>
<evidence type="ECO:0000256" key="1">
    <source>
        <dbReference type="ARBA" id="ARBA00007523"/>
    </source>
</evidence>
<proteinExistence type="inferred from homology"/>
<dbReference type="SUPFAM" id="SSF52833">
    <property type="entry name" value="Thioredoxin-like"/>
    <property type="match status" value="1"/>
</dbReference>
<evidence type="ECO:0000259" key="6">
    <source>
        <dbReference type="PROSITE" id="PS51379"/>
    </source>
</evidence>
<evidence type="ECO:0000256" key="2">
    <source>
        <dbReference type="ARBA" id="ARBA00022485"/>
    </source>
</evidence>
<dbReference type="EMBL" id="DF820468">
    <property type="protein sequence ID" value="GAK58801.1"/>
    <property type="molecule type" value="Genomic_DNA"/>
</dbReference>
<dbReference type="PANTHER" id="PTHR43578:SF3">
    <property type="entry name" value="NADH-QUINONE OXIDOREDUCTASE SUBUNIT F"/>
    <property type="match status" value="1"/>
</dbReference>
<keyword evidence="4" id="KW-0408">Iron</keyword>
<evidence type="ECO:0000313" key="7">
    <source>
        <dbReference type="EMBL" id="GAK58801.1"/>
    </source>
</evidence>
<keyword evidence="8" id="KW-1185">Reference proteome</keyword>
<name>A0A081C2J6_VECG1</name>
<dbReference type="Gene3D" id="3.10.20.600">
    <property type="match status" value="1"/>
</dbReference>
<keyword evidence="5" id="KW-0411">Iron-sulfur</keyword>
<sequence length="584" mass="63963">MKTQFLLCGDIGCVGYGSQEVYQKFQELQADWFEVRFTGCLGFCAVGPVLEVNPGKIFYHKVKPADVPEILETAKNGETLERLLYKHPETKQPCVRIEEVPFYQKQKKIVLRTNGQVSPDSIDDYLALGGYDGLRKALTMQPEAIVDEIVKSGLRGRGGGGFPTGRKWQSVLKAHSDVKYILCNGDEGDPGAFMDRSVMQGTPHVVLEGMIIGAYAIGAHQGFIYVRDEYPQAVAHLQKAIEDARAKNFLGNNILDSSFNFDITIKRGAGAFVCGESSALMRSIEGKIGEPNEKYVHASEQGLWGKPTVLNNVETFANVPYILLHGAEQYKQLGTEKSPGTKVFCLVGKVKNVGLIEVEMGITLRKVIFDIGGGIVKDRPFKAVQTGGPSGGCIPSQYLDTPIDFDSLVALGSMMGSGGMIVMDDCDCMVEVARYFTKFLIEESCGKCAPCREGLIHLNHLLERITHGKGQPEDLQKLEKLGAYIAESSLCGLGKTAPNPLLSTLRYFREEYVDHIKHHHCSAGVCKALTTFMIDQEKCTQCGACVRACPVSAISQNGNVVIDQEKCITCGECRAVCNFNAVIW</sequence>
<dbReference type="Gene3D" id="3.30.70.20">
    <property type="match status" value="2"/>
</dbReference>
<dbReference type="SUPFAM" id="SSF142984">
    <property type="entry name" value="Nqo1 middle domain-like"/>
    <property type="match status" value="1"/>
</dbReference>
<dbReference type="eggNOG" id="COG1894">
    <property type="taxonomic scope" value="Bacteria"/>
</dbReference>
<dbReference type="PROSITE" id="PS51379">
    <property type="entry name" value="4FE4S_FER_2"/>
    <property type="match status" value="2"/>
</dbReference>
<dbReference type="GO" id="GO:0010181">
    <property type="term" value="F:FMN binding"/>
    <property type="evidence" value="ECO:0007669"/>
    <property type="project" value="InterPro"/>
</dbReference>
<dbReference type="InterPro" id="IPR011538">
    <property type="entry name" value="Nuo51_FMN-bd"/>
</dbReference>
<accession>A0A081C2J6</accession>
<dbReference type="Proteomes" id="UP000030661">
    <property type="component" value="Unassembled WGS sequence"/>
</dbReference>
<dbReference type="InterPro" id="IPR037225">
    <property type="entry name" value="Nuo51_FMN-bd_sf"/>
</dbReference>